<dbReference type="InterPro" id="IPR029753">
    <property type="entry name" value="D-isomer_DH_CS"/>
</dbReference>
<gene>
    <name evidence="5" type="ORF">KO353_00905</name>
</gene>
<dbReference type="RefSeq" id="WP_218285922.1">
    <property type="nucleotide sequence ID" value="NZ_CP076448.1"/>
</dbReference>
<dbReference type="PROSITE" id="PS00671">
    <property type="entry name" value="D_2_HYDROXYACID_DH_3"/>
    <property type="match status" value="1"/>
</dbReference>
<feature type="domain" description="D-isomer specific 2-hydroxyacid dehydrogenase catalytic" evidence="3">
    <location>
        <begin position="38"/>
        <end position="317"/>
    </location>
</feature>
<dbReference type="Pfam" id="PF00389">
    <property type="entry name" value="2-Hacid_dh"/>
    <property type="match status" value="1"/>
</dbReference>
<evidence type="ECO:0000313" key="6">
    <source>
        <dbReference type="Proteomes" id="UP000694001"/>
    </source>
</evidence>
<keyword evidence="6" id="KW-1185">Reference proteome</keyword>
<evidence type="ECO:0000256" key="2">
    <source>
        <dbReference type="RuleBase" id="RU003719"/>
    </source>
</evidence>
<proteinExistence type="inferred from homology"/>
<keyword evidence="1 2" id="KW-0560">Oxidoreductase</keyword>
<dbReference type="GO" id="GO:0016618">
    <property type="term" value="F:hydroxypyruvate reductase [NAD(P)H] activity"/>
    <property type="evidence" value="ECO:0007669"/>
    <property type="project" value="TreeGrafter"/>
</dbReference>
<evidence type="ECO:0000259" key="4">
    <source>
        <dbReference type="Pfam" id="PF02826"/>
    </source>
</evidence>
<dbReference type="PANTHER" id="PTHR10996:SF283">
    <property type="entry name" value="GLYOXYLATE_HYDROXYPYRUVATE REDUCTASE B"/>
    <property type="match status" value="1"/>
</dbReference>
<dbReference type="AlphaFoldDB" id="A0A975YJJ8"/>
<dbReference type="EMBL" id="CP076448">
    <property type="protein sequence ID" value="QXM24865.1"/>
    <property type="molecule type" value="Genomic_DNA"/>
</dbReference>
<organism evidence="5 6">
    <name type="scientific">Elioraea tepida</name>
    <dbReference type="NCBI Taxonomy" id="2843330"/>
    <lineage>
        <taxon>Bacteria</taxon>
        <taxon>Pseudomonadati</taxon>
        <taxon>Pseudomonadota</taxon>
        <taxon>Alphaproteobacteria</taxon>
        <taxon>Acetobacterales</taxon>
        <taxon>Elioraeaceae</taxon>
        <taxon>Elioraea</taxon>
    </lineage>
</organism>
<protein>
    <submittedName>
        <fullName evidence="5">C-terminal binding protein</fullName>
    </submittedName>
</protein>
<dbReference type="GO" id="GO:0030267">
    <property type="term" value="F:glyoxylate reductase (NADPH) activity"/>
    <property type="evidence" value="ECO:0007669"/>
    <property type="project" value="TreeGrafter"/>
</dbReference>
<reference evidence="5" key="1">
    <citation type="submission" date="2021-06" db="EMBL/GenBank/DDBJ databases">
        <title>Elioraea tepida, sp. nov., a moderately thermophilic aerobic anoxygenic phototrophic bacterium isolated from an alkaline siliceous hot spring mat community in Yellowstone National Park, WY, USA.</title>
        <authorList>
            <person name="Saini M.K."/>
            <person name="Yoshida S."/>
            <person name="Sebastian A."/>
            <person name="Hirose S."/>
            <person name="Hara E."/>
            <person name="Tamaki H."/>
            <person name="Soulier N.T."/>
            <person name="Albert I."/>
            <person name="Hanada S."/>
            <person name="Bryant D.A."/>
            <person name="Tank M."/>
        </authorList>
    </citation>
    <scope>NUCLEOTIDE SEQUENCE</scope>
    <source>
        <strain evidence="5">MS-P2</strain>
    </source>
</reference>
<sequence length="320" mass="34013">MARPWRVVVLDDGYPDYETERTILAAAGAELVLSPCRGDAAKAALAMGEADGVLVRETPIDAAAIATTQARVIVRYGMGYDNIDTAAAAARGIVVCNVPDHGTEEVSDHALALLLAAIRRVAEADRRVRAHGWGLPIDRKIHRIRGGTLGLIGYGRIGAAFHRKAAALGYARVLVHDPFVREVPAGASLASLDTIAAESDAISLHAPLTNATRHIIGRGFLALAKPTLVLVNTARGGLIDESALAAALAEGRVLAAGLDVYENEPLRHDSPLRSLDNVVLTDHSAWYSEEAIAELQRKAAQEVARVLEGETPLHPVNQTR</sequence>
<accession>A0A975YJJ8</accession>
<evidence type="ECO:0000256" key="1">
    <source>
        <dbReference type="ARBA" id="ARBA00023002"/>
    </source>
</evidence>
<dbReference type="KEGG" id="elio:KO353_00905"/>
<evidence type="ECO:0000259" key="3">
    <source>
        <dbReference type="Pfam" id="PF00389"/>
    </source>
</evidence>
<evidence type="ECO:0000313" key="5">
    <source>
        <dbReference type="EMBL" id="QXM24865.1"/>
    </source>
</evidence>
<dbReference type="GO" id="GO:0005829">
    <property type="term" value="C:cytosol"/>
    <property type="evidence" value="ECO:0007669"/>
    <property type="project" value="TreeGrafter"/>
</dbReference>
<feature type="domain" description="D-isomer specific 2-hydroxyacid dehydrogenase NAD-binding" evidence="4">
    <location>
        <begin position="111"/>
        <end position="285"/>
    </location>
</feature>
<name>A0A975YJJ8_9PROT</name>
<dbReference type="InterPro" id="IPR050223">
    <property type="entry name" value="D-isomer_2-hydroxyacid_DH"/>
</dbReference>
<dbReference type="CDD" id="cd05299">
    <property type="entry name" value="CtBP_dh"/>
    <property type="match status" value="1"/>
</dbReference>
<dbReference type="GO" id="GO:0003714">
    <property type="term" value="F:transcription corepressor activity"/>
    <property type="evidence" value="ECO:0007669"/>
    <property type="project" value="InterPro"/>
</dbReference>
<dbReference type="InterPro" id="IPR043322">
    <property type="entry name" value="CtBP"/>
</dbReference>
<dbReference type="InterPro" id="IPR006139">
    <property type="entry name" value="D-isomer_2_OHA_DH_cat_dom"/>
</dbReference>
<dbReference type="InterPro" id="IPR006140">
    <property type="entry name" value="D-isomer_DH_NAD-bd"/>
</dbReference>
<comment type="similarity">
    <text evidence="2">Belongs to the D-isomer specific 2-hydroxyacid dehydrogenase family.</text>
</comment>
<dbReference type="PANTHER" id="PTHR10996">
    <property type="entry name" value="2-HYDROXYACID DEHYDROGENASE-RELATED"/>
    <property type="match status" value="1"/>
</dbReference>
<dbReference type="GO" id="GO:0051287">
    <property type="term" value="F:NAD binding"/>
    <property type="evidence" value="ECO:0007669"/>
    <property type="project" value="InterPro"/>
</dbReference>
<dbReference type="Proteomes" id="UP000694001">
    <property type="component" value="Chromosome"/>
</dbReference>
<dbReference type="Pfam" id="PF02826">
    <property type="entry name" value="2-Hacid_dh_C"/>
    <property type="match status" value="1"/>
</dbReference>